<evidence type="ECO:0000256" key="1">
    <source>
        <dbReference type="ARBA" id="ARBA00022603"/>
    </source>
</evidence>
<dbReference type="GO" id="GO:0005737">
    <property type="term" value="C:cytoplasm"/>
    <property type="evidence" value="ECO:0007669"/>
    <property type="project" value="TreeGrafter"/>
</dbReference>
<dbReference type="GO" id="GO:0005634">
    <property type="term" value="C:nucleus"/>
    <property type="evidence" value="ECO:0007669"/>
    <property type="project" value="TreeGrafter"/>
</dbReference>
<evidence type="ECO:0000313" key="5">
    <source>
        <dbReference type="Proteomes" id="UP001233999"/>
    </source>
</evidence>
<dbReference type="GO" id="GO:0032259">
    <property type="term" value="P:methylation"/>
    <property type="evidence" value="ECO:0007669"/>
    <property type="project" value="UniProtKB-KW"/>
</dbReference>
<keyword evidence="2" id="KW-0808">Transferase</keyword>
<feature type="non-terminal residue" evidence="4">
    <location>
        <position position="172"/>
    </location>
</feature>
<proteinExistence type="predicted"/>
<dbReference type="InterPro" id="IPR052097">
    <property type="entry name" value="SET-MYND_domain_protein"/>
</dbReference>
<organism evidence="4 5">
    <name type="scientific">Diploptera punctata</name>
    <name type="common">Pacific beetle cockroach</name>
    <dbReference type="NCBI Taxonomy" id="6984"/>
    <lineage>
        <taxon>Eukaryota</taxon>
        <taxon>Metazoa</taxon>
        <taxon>Ecdysozoa</taxon>
        <taxon>Arthropoda</taxon>
        <taxon>Hexapoda</taxon>
        <taxon>Insecta</taxon>
        <taxon>Pterygota</taxon>
        <taxon>Neoptera</taxon>
        <taxon>Polyneoptera</taxon>
        <taxon>Dictyoptera</taxon>
        <taxon>Blattodea</taxon>
        <taxon>Blaberoidea</taxon>
        <taxon>Blaberidae</taxon>
        <taxon>Diplopterinae</taxon>
        <taxon>Diploptera</taxon>
    </lineage>
</organism>
<keyword evidence="3" id="KW-0949">S-adenosyl-L-methionine</keyword>
<keyword evidence="1" id="KW-0489">Methyltransferase</keyword>
<dbReference type="Proteomes" id="UP001233999">
    <property type="component" value="Unassembled WGS sequence"/>
</dbReference>
<dbReference type="InterPro" id="IPR011990">
    <property type="entry name" value="TPR-like_helical_dom_sf"/>
</dbReference>
<dbReference type="PANTHER" id="PTHR46165">
    <property type="entry name" value="SET AND MYND DOMAIN-CONTAINING PROTEIN 4"/>
    <property type="match status" value="1"/>
</dbReference>
<evidence type="ECO:0000256" key="2">
    <source>
        <dbReference type="ARBA" id="ARBA00022679"/>
    </source>
</evidence>
<evidence type="ECO:0000313" key="4">
    <source>
        <dbReference type="EMBL" id="KAJ9594028.1"/>
    </source>
</evidence>
<dbReference type="GO" id="GO:0042826">
    <property type="term" value="F:histone deacetylase binding"/>
    <property type="evidence" value="ECO:0007669"/>
    <property type="project" value="TreeGrafter"/>
</dbReference>
<dbReference type="GO" id="GO:0008168">
    <property type="term" value="F:methyltransferase activity"/>
    <property type="evidence" value="ECO:0007669"/>
    <property type="project" value="UniProtKB-KW"/>
</dbReference>
<sequence>MRKIIDALNIKLKSVGLEFDLKNEFMNLTKNSDRVKYATDILERYNLLPDEKIIKVKSLEKSLELRNSGNKAFVEKDDKGALLLYTQSIAVAPFPTKEGLPKTENPNDALAIAFANRSAVLFRLGKYNLCLQDISQALKYNYPNKLVYKLFERQGKCLLLLGRNKDATNSIN</sequence>
<dbReference type="EMBL" id="JASPKZ010003079">
    <property type="protein sequence ID" value="KAJ9594028.1"/>
    <property type="molecule type" value="Genomic_DNA"/>
</dbReference>
<accession>A0AAD8EKW0</accession>
<evidence type="ECO:0000256" key="3">
    <source>
        <dbReference type="ARBA" id="ARBA00022691"/>
    </source>
</evidence>
<dbReference type="PANTHER" id="PTHR46165:SF2">
    <property type="entry name" value="SET AND MYND DOMAIN-CONTAINING PROTEIN 4"/>
    <property type="match status" value="1"/>
</dbReference>
<comment type="caution">
    <text evidence="4">The sequence shown here is derived from an EMBL/GenBank/DDBJ whole genome shotgun (WGS) entry which is preliminary data.</text>
</comment>
<dbReference type="Gene3D" id="1.25.40.10">
    <property type="entry name" value="Tetratricopeptide repeat domain"/>
    <property type="match status" value="1"/>
</dbReference>
<gene>
    <name evidence="4" type="ORF">L9F63_014544</name>
</gene>
<evidence type="ECO:0008006" key="6">
    <source>
        <dbReference type="Google" id="ProtNLM"/>
    </source>
</evidence>
<protein>
    <recommendedName>
        <fullName evidence="6">Tetratricopeptide repeat protein</fullName>
    </recommendedName>
</protein>
<reference evidence="4" key="1">
    <citation type="journal article" date="2023" name="IScience">
        <title>Live-bearing cockroach genome reveals convergent evolutionary mechanisms linked to viviparity in insects and beyond.</title>
        <authorList>
            <person name="Fouks B."/>
            <person name="Harrison M.C."/>
            <person name="Mikhailova A.A."/>
            <person name="Marchal E."/>
            <person name="English S."/>
            <person name="Carruthers M."/>
            <person name="Jennings E.C."/>
            <person name="Chiamaka E.L."/>
            <person name="Frigard R.A."/>
            <person name="Pippel M."/>
            <person name="Attardo G.M."/>
            <person name="Benoit J.B."/>
            <person name="Bornberg-Bauer E."/>
            <person name="Tobe S.S."/>
        </authorList>
    </citation>
    <scope>NUCLEOTIDE SEQUENCE</scope>
    <source>
        <strain evidence="4">Stay&amp;Tobe</strain>
    </source>
</reference>
<dbReference type="SUPFAM" id="SSF48452">
    <property type="entry name" value="TPR-like"/>
    <property type="match status" value="1"/>
</dbReference>
<name>A0AAD8EKW0_DIPPU</name>
<reference evidence="4" key="2">
    <citation type="submission" date="2023-05" db="EMBL/GenBank/DDBJ databases">
        <authorList>
            <person name="Fouks B."/>
        </authorList>
    </citation>
    <scope>NUCLEOTIDE SEQUENCE</scope>
    <source>
        <strain evidence="4">Stay&amp;Tobe</strain>
        <tissue evidence="4">Testes</tissue>
    </source>
</reference>
<keyword evidence="5" id="KW-1185">Reference proteome</keyword>
<dbReference type="AlphaFoldDB" id="A0AAD8EKW0"/>